<gene>
    <name evidence="2" type="ORF">SS50377_18752</name>
    <name evidence="3" type="ORF">SS50377_23161</name>
</gene>
<feature type="coiled-coil region" evidence="1">
    <location>
        <begin position="208"/>
        <end position="235"/>
    </location>
</feature>
<name>V6LLU3_9EUKA</name>
<proteinExistence type="predicted"/>
<protein>
    <submittedName>
        <fullName evidence="2">Uncharacterized protein</fullName>
    </submittedName>
</protein>
<evidence type="ECO:0000313" key="2">
    <source>
        <dbReference type="EMBL" id="EST41664.1"/>
    </source>
</evidence>
<dbReference type="Proteomes" id="UP000018208">
    <property type="component" value="Unassembled WGS sequence"/>
</dbReference>
<keyword evidence="4" id="KW-1185">Reference proteome</keyword>
<reference evidence="2 3" key="1">
    <citation type="journal article" date="2014" name="PLoS Genet.">
        <title>The Genome of Spironucleus salmonicida Highlights a Fish Pathogen Adapted to Fluctuating Environments.</title>
        <authorList>
            <person name="Xu F."/>
            <person name="Jerlstrom-Hultqvist J."/>
            <person name="Einarsson E."/>
            <person name="Astvaldsson A."/>
            <person name="Svard S.G."/>
            <person name="Andersson J.O."/>
        </authorList>
    </citation>
    <scope>NUCLEOTIDE SEQUENCE</scope>
    <source>
        <strain evidence="3">ATCC 50377</strain>
    </source>
</reference>
<reference evidence="3" key="2">
    <citation type="submission" date="2020-12" db="EMBL/GenBank/DDBJ databases">
        <title>New Spironucleus salmonicida genome in near-complete chromosomes.</title>
        <authorList>
            <person name="Xu F."/>
            <person name="Kurt Z."/>
            <person name="Jimenez-Gonzalez A."/>
            <person name="Astvaldsson A."/>
            <person name="Andersson J.O."/>
            <person name="Svard S.G."/>
        </authorList>
    </citation>
    <scope>NUCLEOTIDE SEQUENCE</scope>
    <source>
        <strain evidence="3">ATCC 50377</strain>
    </source>
</reference>
<dbReference type="EMBL" id="AUWU02000003">
    <property type="protein sequence ID" value="KAH0575526.1"/>
    <property type="molecule type" value="Genomic_DNA"/>
</dbReference>
<keyword evidence="1" id="KW-0175">Coiled coil</keyword>
<feature type="coiled-coil region" evidence="1">
    <location>
        <begin position="869"/>
        <end position="906"/>
    </location>
</feature>
<evidence type="ECO:0000313" key="3">
    <source>
        <dbReference type="EMBL" id="KAH0575526.1"/>
    </source>
</evidence>
<evidence type="ECO:0000313" key="4">
    <source>
        <dbReference type="Proteomes" id="UP000018208"/>
    </source>
</evidence>
<dbReference type="EMBL" id="KI546168">
    <property type="protein sequence ID" value="EST41664.1"/>
    <property type="molecule type" value="Genomic_DNA"/>
</dbReference>
<organism evidence="2">
    <name type="scientific">Spironucleus salmonicida</name>
    <dbReference type="NCBI Taxonomy" id="348837"/>
    <lineage>
        <taxon>Eukaryota</taxon>
        <taxon>Metamonada</taxon>
        <taxon>Diplomonadida</taxon>
        <taxon>Hexamitidae</taxon>
        <taxon>Hexamitinae</taxon>
        <taxon>Spironucleus</taxon>
    </lineage>
</organism>
<feature type="coiled-coil region" evidence="1">
    <location>
        <begin position="768"/>
        <end position="802"/>
    </location>
</feature>
<dbReference type="VEuPathDB" id="GiardiaDB:SS50377_23161"/>
<evidence type="ECO:0000256" key="1">
    <source>
        <dbReference type="SAM" id="Coils"/>
    </source>
</evidence>
<sequence length="1867" mass="217184">MTMNINSKLPPVKASYQKFTSESIVPTNSQVSRSKSPIRVVSQAIPTSYTPNIEISAELLKTQQMATRGTFLTRINEQDWSLVDKEEIDKLQTHLNIESSIKESSVVQKSVLSEIQSMFNQLAQKQDFDPLFEDLENVIETQKTDQRADAVKATSHELSAEMYELVDVAYDNILSFMKDNAADPALIKTLKGIQNFYNYFIKCRPTRNVALELAAERLDREYQDLQSRYELVKRDNVYKNDQIDQQDKYIQHHKEIEKSLRSKVQQILYEFDNQSKDLATQKITNDRLDENLMTALTKNEDYLTRVKRVQFALSKQRNILEKINNQYDQAMINMRLEQELRETLQVKYNGIEKQFNRSQEQVTVLQQEIMVMQEEIESVKKTKVVVKEVEQVKHDNLDINAKKLTPVFLQGVSTLISISRLHPDDIGKFGISHNGIKSLMQIFQVGASAKSVQMFINGLQASLIGQDIQTLTNKQVQTTLTLRSMIEKDFGHKQDNSDQKEKIRVTQEPIVDLQQEQEALLKLEMVKVDKFIDTYNSTTKQDEENLNKIKQGLIEESIASNQNPLENLKHQSNGQISRTQLQKNTNQSTSDYQIPRKQLTEQFQDQYSQNLDLNQNYDIDKQFPICMKELQQQKCDVQQNQKQQVQVLDISVQIKPEVIEAGTSPNIQVLRNKLFPILFSIPQFLSLQLFFENENFRLLDVIQSEQELNIPLIQNQDIAIPQDIKKQQLQNQQAYIPQNISQSKEIQSEIFDLASAFTQTYDQPLIAKSRLLEENQNRQQSIEELNEKIDDLLDDIFNFQVQNTALQDDLVVATEELQKQLQILNLVKEADTDMQKIKEIMQLQKIDNPVEYIQRINVHLEKRQVLYNIDEQIENTKQLISQKQELKEKVKRQQKQQKQKQQLKKSKAIKLSTRQTVQISSQNAINIDSKEESLDKEENSTHQLKSTKYYASKIMADKIPSKIQVIQQEKRQYGENKLDSHYQSKITKDNSFPDSINKLNFETDNTNTSNEYSTKEQNITKFTGYLQIQNNINNILEDEIIEAVEGDNSEITQNDKALQTLTIRNKAKDIQTFNSQSTIETQTQQIIITDQPSLLVSEQKDGYISNDKICQAYCTIQTIDLGIQKDLSIQEQEIARLLKQSQNSGRSGIVTIKDKLLQGDFTTIQLQKHAAAEIIQQQKLQQIKGKQKQMIQNMRTQNLAGLIGLNFENLQQKTEEEKFDLRNKLFINTNFIQGLHNSDIDKQKQKGFVNKHIENARNTLQKIIQSYNTSQQKSIIDEQLQQRLENIVKLQQESKVISLNGENKNKKQQQIMFMQSNMFAFGQYQVIVPQQSMFSRFITKDFFTLKRNNLIKLQKYGLKFIQIDEVKQISFSPCLLSSKYLKTYFSIHSLNDLPKIISQTLQVCEIECLEDKQPNSLQVQTILPSILEKISYIRLESIGKYTKLPIFFNLIQQFTGKVINIIEISAIKYIQLPIQNVQLKSMNWLLKTIDLIFQERENINPRQIFCQKNEQVFFTEDSVKVGYSVLIAGTYSYEEMVYFPFFLVKWAINRYKMSTLVMQFLFSFVVSLIFHASQNDDLFMVKNFLFYDQFEYEVGDILLVYLRLRSYFGLQFQTQLSEITLETLAGCIEHLYQNWPVQRKTALLDVFCSMADKINKTKIPVISVIRILLQSYSSYRQAQYQMISTRLPMNFASFKQILQAGNVNITDLDIMTFLCNQSEKLFDPQTVIIDANKLQYFFICTEMGRFLSLTNELEKLIIEDKIREDTYMIQSTQKVAEEVAERVLNELVTQQVDKKKMQQQYIQIQEKVSEIHGSIIVFDIANSRFVQRQLVEQIVDLFGEFVDDGLQERVNMNALDLINVELAKKII</sequence>
<accession>V6LLU3</accession>
<feature type="coiled-coil region" evidence="1">
    <location>
        <begin position="313"/>
        <end position="382"/>
    </location>
</feature>